<evidence type="ECO:0000256" key="15">
    <source>
        <dbReference type="ARBA" id="ARBA00045520"/>
    </source>
</evidence>
<dbReference type="InterPro" id="IPR011990">
    <property type="entry name" value="TPR-like_helical_dom_sf"/>
</dbReference>
<dbReference type="GO" id="GO:0005874">
    <property type="term" value="C:microtubule"/>
    <property type="evidence" value="ECO:0007669"/>
    <property type="project" value="UniProtKB-UniRule"/>
</dbReference>
<dbReference type="PANTHER" id="PTHR45783:SF1">
    <property type="entry name" value="KINESIN LIGHT CHAIN 3"/>
    <property type="match status" value="1"/>
</dbReference>
<dbReference type="Proteomes" id="UP000198287">
    <property type="component" value="Unassembled WGS sequence"/>
</dbReference>
<keyword evidence="9" id="KW-0802">TPR repeat</keyword>
<evidence type="ECO:0000256" key="8">
    <source>
        <dbReference type="ARBA" id="ARBA00022782"/>
    </source>
</evidence>
<dbReference type="Pfam" id="PF00069">
    <property type="entry name" value="Pkinase"/>
    <property type="match status" value="1"/>
</dbReference>
<proteinExistence type="inferred from homology"/>
<evidence type="ECO:0000256" key="3">
    <source>
        <dbReference type="ARBA" id="ARBA00009622"/>
    </source>
</evidence>
<evidence type="ECO:0000313" key="19">
    <source>
        <dbReference type="EMBL" id="OXA62677.1"/>
    </source>
</evidence>
<dbReference type="InterPro" id="IPR019734">
    <property type="entry name" value="TPR_rpt"/>
</dbReference>
<dbReference type="GO" id="GO:0007018">
    <property type="term" value="P:microtubule-based movement"/>
    <property type="evidence" value="ECO:0007669"/>
    <property type="project" value="TreeGrafter"/>
</dbReference>
<dbReference type="GO" id="GO:0005739">
    <property type="term" value="C:mitochondrion"/>
    <property type="evidence" value="ECO:0007669"/>
    <property type="project" value="UniProtKB-SubCell"/>
</dbReference>
<dbReference type="EMBL" id="LNIX01000001">
    <property type="protein sequence ID" value="OXA62677.1"/>
    <property type="molecule type" value="Genomic_DNA"/>
</dbReference>
<comment type="subunit">
    <text evidence="17">Oligomeric complex composed of two heavy chains and two light chains.</text>
</comment>
<sequence>MSNPGTPWEFLGSTGNTSHSSTFKIYNNEGFFALKIILPPSPEQSDPQVVQCPLMWGKSHSNVVKVYEIFSHTWNTAELEGIFSYAGGKNVKKLLKKYGSQTELETMCIRTELCGPSLRYWLNNSITKSEVTFDTAKLQAQIVRDIISGLKFLHSKKIVHGNLTPENILFTRSDIRGDFQLPVKLGDNVFESYGSKSDRIMNEYTAPEIIINYVPSTQSDVYSLGLIICEILENITPLERKAKFLDVKKGIILSIREHPVLNDVPRVIHRATRYSKLNRYQSIYELELALFETMDADKSEKDEDKVLLQSLTSKLTLTTPEPILRESLAPCLHHVIVQFVEKTWYEAIVPMRKMNMETLTSTKYGPNEDQATVLTVLASVYREQNHPQEAVNLLKDVFAIKEHTQGKYNLSVAATLNDLYKMYAACGNYIDAKSSCKTALDILEVILDKNDLKIADQLNRLANMDLLLDKYDEAEMHYNRALKMYSSKLKPFNVRIAKTKNNLASCYVAQEKFKEAEILYKEILTRESERGFGHIEDDHQSVWQIADQIEENETTQDFHFTEELLYHAPQVTKVLQNLAWLYRHQGKVKAAKFIEQQTTITSLDDNNAVNPKFTKTCNDDQNNNATTN</sequence>
<name>A0A226EZW2_FOLCA</name>
<feature type="domain" description="Protein kinase" evidence="18">
    <location>
        <begin position="8"/>
        <end position="291"/>
    </location>
</feature>
<evidence type="ECO:0000256" key="6">
    <source>
        <dbReference type="ARBA" id="ARBA00022701"/>
    </source>
</evidence>
<evidence type="ECO:0000256" key="1">
    <source>
        <dbReference type="ARBA" id="ARBA00004173"/>
    </source>
</evidence>
<keyword evidence="13 17" id="KW-0505">Motor protein</keyword>
<evidence type="ECO:0000256" key="5">
    <source>
        <dbReference type="ARBA" id="ARBA00022553"/>
    </source>
</evidence>
<evidence type="ECO:0000256" key="16">
    <source>
        <dbReference type="ARBA" id="ARBA00046448"/>
    </source>
</evidence>
<evidence type="ECO:0000256" key="11">
    <source>
        <dbReference type="ARBA" id="ARBA00023054"/>
    </source>
</evidence>
<dbReference type="Pfam" id="PF13374">
    <property type="entry name" value="TPR_10"/>
    <property type="match status" value="1"/>
</dbReference>
<keyword evidence="20" id="KW-1185">Reference proteome</keyword>
<protein>
    <recommendedName>
        <fullName evidence="17">Kinesin light chain</fullName>
    </recommendedName>
</protein>
<evidence type="ECO:0000256" key="17">
    <source>
        <dbReference type="RuleBase" id="RU367020"/>
    </source>
</evidence>
<comment type="similarity">
    <text evidence="3 17">Belongs to the kinesin light chain family.</text>
</comment>
<comment type="subcellular location">
    <subcellularLocation>
        <location evidence="2 17">Cytoplasm</location>
        <location evidence="2 17">Cytoskeleton</location>
    </subcellularLocation>
    <subcellularLocation>
        <location evidence="1">Mitochondrion</location>
    </subcellularLocation>
</comment>
<dbReference type="GO" id="GO:0019894">
    <property type="term" value="F:kinesin binding"/>
    <property type="evidence" value="ECO:0007669"/>
    <property type="project" value="TreeGrafter"/>
</dbReference>
<evidence type="ECO:0000256" key="13">
    <source>
        <dbReference type="ARBA" id="ARBA00023175"/>
    </source>
</evidence>
<evidence type="ECO:0000256" key="14">
    <source>
        <dbReference type="ARBA" id="ARBA00023212"/>
    </source>
</evidence>
<dbReference type="Gene3D" id="1.25.40.10">
    <property type="entry name" value="Tetratricopeptide repeat domain"/>
    <property type="match status" value="1"/>
</dbReference>
<dbReference type="Gene3D" id="1.10.510.10">
    <property type="entry name" value="Transferase(Phosphotransferase) domain 1"/>
    <property type="match status" value="1"/>
</dbReference>
<dbReference type="InterPro" id="IPR000719">
    <property type="entry name" value="Prot_kinase_dom"/>
</dbReference>
<keyword evidence="4 17" id="KW-0963">Cytoplasm</keyword>
<keyword evidence="10" id="KW-0744">Spermatogenesis</keyword>
<keyword evidence="8" id="KW-0221">Differentiation</keyword>
<dbReference type="PANTHER" id="PTHR45783">
    <property type="entry name" value="KINESIN LIGHT CHAIN"/>
    <property type="match status" value="1"/>
</dbReference>
<evidence type="ECO:0000256" key="9">
    <source>
        <dbReference type="ARBA" id="ARBA00022803"/>
    </source>
</evidence>
<dbReference type="InterPro" id="IPR011009">
    <property type="entry name" value="Kinase-like_dom_sf"/>
</dbReference>
<evidence type="ECO:0000256" key="10">
    <source>
        <dbReference type="ARBA" id="ARBA00022871"/>
    </source>
</evidence>
<evidence type="ECO:0000259" key="18">
    <source>
        <dbReference type="PROSITE" id="PS50011"/>
    </source>
</evidence>
<comment type="subunit">
    <text evidence="16">Oligomer composed of two heavy chains and two light chains. Associates with microtubulin in an ATP-dependent manner. Interacts with KIF5C. Interacts with ODF1. Interacts with LRGUK. Interacts with VDAC2.</text>
</comment>
<dbReference type="GO" id="GO:0005871">
    <property type="term" value="C:kinesin complex"/>
    <property type="evidence" value="ECO:0007669"/>
    <property type="project" value="UniProtKB-UniRule"/>
</dbReference>
<dbReference type="STRING" id="158441.A0A226EZW2"/>
<organism evidence="19 20">
    <name type="scientific">Folsomia candida</name>
    <name type="common">Springtail</name>
    <dbReference type="NCBI Taxonomy" id="158441"/>
    <lineage>
        <taxon>Eukaryota</taxon>
        <taxon>Metazoa</taxon>
        <taxon>Ecdysozoa</taxon>
        <taxon>Arthropoda</taxon>
        <taxon>Hexapoda</taxon>
        <taxon>Collembola</taxon>
        <taxon>Entomobryomorpha</taxon>
        <taxon>Isotomoidea</taxon>
        <taxon>Isotomidae</taxon>
        <taxon>Proisotominae</taxon>
        <taxon>Folsomia</taxon>
    </lineage>
</organism>
<comment type="caution">
    <text evidence="19">The sequence shown here is derived from an EMBL/GenBank/DDBJ whole genome shotgun (WGS) entry which is preliminary data.</text>
</comment>
<dbReference type="SMART" id="SM00028">
    <property type="entry name" value="TPR"/>
    <property type="match status" value="4"/>
</dbReference>
<evidence type="ECO:0000256" key="7">
    <source>
        <dbReference type="ARBA" id="ARBA00022737"/>
    </source>
</evidence>
<reference evidence="19 20" key="1">
    <citation type="submission" date="2015-12" db="EMBL/GenBank/DDBJ databases">
        <title>The genome of Folsomia candida.</title>
        <authorList>
            <person name="Faddeeva A."/>
            <person name="Derks M.F."/>
            <person name="Anvar Y."/>
            <person name="Smit S."/>
            <person name="Van Straalen N."/>
            <person name="Roelofs D."/>
        </authorList>
    </citation>
    <scope>NUCLEOTIDE SEQUENCE [LARGE SCALE GENOMIC DNA]</scope>
    <source>
        <strain evidence="19 20">VU population</strain>
        <tissue evidence="19">Whole body</tissue>
    </source>
</reference>
<dbReference type="PROSITE" id="PS50011">
    <property type="entry name" value="PROTEIN_KINASE_DOM"/>
    <property type="match status" value="1"/>
</dbReference>
<evidence type="ECO:0000256" key="4">
    <source>
        <dbReference type="ARBA" id="ARBA00022490"/>
    </source>
</evidence>
<comment type="function">
    <text evidence="15">Kinesin is a microtubule-associated force-producing protein that may play a role in organelle transport. Plays a role during spermiogenesis in the development of the sperm tail midpiece and in the normal function of spermatozoa. May play a role in the formation of the mitochondrial sheath formation in the developing spermatid midpiece.</text>
</comment>
<keyword evidence="11" id="KW-0175">Coiled coil</keyword>
<dbReference type="GO" id="GO:0007283">
    <property type="term" value="P:spermatogenesis"/>
    <property type="evidence" value="ECO:0007669"/>
    <property type="project" value="UniProtKB-KW"/>
</dbReference>
<accession>A0A226EZW2</accession>
<dbReference type="InterPro" id="IPR002151">
    <property type="entry name" value="Kinesin_light"/>
</dbReference>
<comment type="function">
    <text evidence="17">Kinesin is a microtubule-associated force-producing protein that play a role in organelle transport.</text>
</comment>
<keyword evidence="12" id="KW-0496">Mitochondrion</keyword>
<dbReference type="AlphaFoldDB" id="A0A226EZW2"/>
<evidence type="ECO:0000256" key="2">
    <source>
        <dbReference type="ARBA" id="ARBA00004245"/>
    </source>
</evidence>
<evidence type="ECO:0000256" key="12">
    <source>
        <dbReference type="ARBA" id="ARBA00023128"/>
    </source>
</evidence>
<keyword evidence="14 17" id="KW-0206">Cytoskeleton</keyword>
<dbReference type="GO" id="GO:0004672">
    <property type="term" value="F:protein kinase activity"/>
    <property type="evidence" value="ECO:0007669"/>
    <property type="project" value="InterPro"/>
</dbReference>
<dbReference type="SUPFAM" id="SSF56112">
    <property type="entry name" value="Protein kinase-like (PK-like)"/>
    <property type="match status" value="1"/>
</dbReference>
<evidence type="ECO:0000313" key="20">
    <source>
        <dbReference type="Proteomes" id="UP000198287"/>
    </source>
</evidence>
<gene>
    <name evidence="19" type="ORF">Fcan01_01128</name>
</gene>
<keyword evidence="6 17" id="KW-0493">Microtubule</keyword>
<dbReference type="Pfam" id="PF13424">
    <property type="entry name" value="TPR_12"/>
    <property type="match status" value="1"/>
</dbReference>
<dbReference type="GO" id="GO:0005524">
    <property type="term" value="F:ATP binding"/>
    <property type="evidence" value="ECO:0007669"/>
    <property type="project" value="InterPro"/>
</dbReference>
<keyword evidence="7" id="KW-0677">Repeat</keyword>
<dbReference type="GO" id="GO:0030154">
    <property type="term" value="P:cell differentiation"/>
    <property type="evidence" value="ECO:0007669"/>
    <property type="project" value="UniProtKB-KW"/>
</dbReference>
<dbReference type="SUPFAM" id="SSF48452">
    <property type="entry name" value="TPR-like"/>
    <property type="match status" value="1"/>
</dbReference>
<dbReference type="OrthoDB" id="10261027at2759"/>
<keyword evidence="5" id="KW-0597">Phosphoprotein</keyword>
<dbReference type="PRINTS" id="PR00381">
    <property type="entry name" value="KINESINLIGHT"/>
</dbReference>